<reference evidence="2 3" key="1">
    <citation type="submission" date="2019-08" db="EMBL/GenBank/DDBJ databases">
        <authorList>
            <person name="Dhanesh K."/>
            <person name="Kumar G."/>
            <person name="Sasikala C."/>
            <person name="Venkata Ramana C."/>
        </authorList>
    </citation>
    <scope>NUCLEOTIDE SEQUENCE [LARGE SCALE GENOMIC DNA]</scope>
    <source>
        <strain evidence="2 3">JC645</strain>
    </source>
</reference>
<dbReference type="GO" id="GO:0005524">
    <property type="term" value="F:ATP binding"/>
    <property type="evidence" value="ECO:0007669"/>
    <property type="project" value="UniProtKB-KW"/>
</dbReference>
<feature type="domain" description="Schlafen AlbA-2" evidence="1">
    <location>
        <begin position="15"/>
        <end position="146"/>
    </location>
</feature>
<dbReference type="AlphaFoldDB" id="A0A5M6D553"/>
<dbReference type="EMBL" id="VWOX01000009">
    <property type="protein sequence ID" value="KAA5541886.1"/>
    <property type="molecule type" value="Genomic_DNA"/>
</dbReference>
<comment type="caution">
    <text evidence="2">The sequence shown here is derived from an EMBL/GenBank/DDBJ whole genome shotgun (WGS) entry which is preliminary data.</text>
</comment>
<dbReference type="Proteomes" id="UP000324479">
    <property type="component" value="Unassembled WGS sequence"/>
</dbReference>
<evidence type="ECO:0000313" key="2">
    <source>
        <dbReference type="EMBL" id="KAA5541886.1"/>
    </source>
</evidence>
<organism evidence="2 3">
    <name type="scientific">Roseiconus nitratireducens</name>
    <dbReference type="NCBI Taxonomy" id="2605748"/>
    <lineage>
        <taxon>Bacteria</taxon>
        <taxon>Pseudomonadati</taxon>
        <taxon>Planctomycetota</taxon>
        <taxon>Planctomycetia</taxon>
        <taxon>Pirellulales</taxon>
        <taxon>Pirellulaceae</taxon>
        <taxon>Roseiconus</taxon>
    </lineage>
</organism>
<keyword evidence="3" id="KW-1185">Reference proteome</keyword>
<dbReference type="Pfam" id="PF04326">
    <property type="entry name" value="SLFN_AlbA_2"/>
    <property type="match status" value="1"/>
</dbReference>
<sequence>MNKDDLRQAITLGREQRGTEFKGPGKRTDKHFRARVVRAILGMSNKPGGGNVIIGVDDDGSALNPTGLTADEISTWSYDDLASNVSTYADPYIDFDVSVVQLDGDSFVVVTVSQFERLPVICKRDYQGVLRNGAMYVRRRGKNETVEVPSHVEMREVLERAAEIVAREIVASHEMLTTSRQTKEDALKTFSAKFDNEAEDLL</sequence>
<keyword evidence="2" id="KW-0547">Nucleotide-binding</keyword>
<accession>A0A5M6D553</accession>
<dbReference type="RefSeq" id="WP_150077620.1">
    <property type="nucleotide sequence ID" value="NZ_VWOX01000009.1"/>
</dbReference>
<protein>
    <submittedName>
        <fullName evidence="2">ATP-binding protein</fullName>
    </submittedName>
</protein>
<name>A0A5M6D553_9BACT</name>
<evidence type="ECO:0000313" key="3">
    <source>
        <dbReference type="Proteomes" id="UP000324479"/>
    </source>
</evidence>
<keyword evidence="2" id="KW-0067">ATP-binding</keyword>
<gene>
    <name evidence="2" type="ORF">FYK55_16955</name>
</gene>
<evidence type="ECO:0000259" key="1">
    <source>
        <dbReference type="Pfam" id="PF04326"/>
    </source>
</evidence>
<dbReference type="Gene3D" id="3.30.950.30">
    <property type="entry name" value="Schlafen, AAA domain"/>
    <property type="match status" value="1"/>
</dbReference>
<dbReference type="InterPro" id="IPR007421">
    <property type="entry name" value="Schlafen_AlbA_2_dom"/>
</dbReference>
<dbReference type="InterPro" id="IPR038461">
    <property type="entry name" value="Schlafen_AlbA_2_dom_sf"/>
</dbReference>
<proteinExistence type="predicted"/>